<dbReference type="WBParaSite" id="ACAC_0000399201-mRNA-1">
    <property type="protein sequence ID" value="ACAC_0000399201-mRNA-1"/>
    <property type="gene ID" value="ACAC_0000399201"/>
</dbReference>
<protein>
    <submittedName>
        <fullName evidence="2">Autophagy-related protein</fullName>
    </submittedName>
</protein>
<evidence type="ECO:0000313" key="1">
    <source>
        <dbReference type="Proteomes" id="UP000035642"/>
    </source>
</evidence>
<sequence>LIMSNAEQLAAEYEKDGGPVSLNSLVHRVNDQKLSVWNTNTTILVMIREKSCKLLKTVKPRGGNKHLANESSMMLIVEAVPRRTNTTFFLGNYNKGIFFSYDVMKFLSVSYFGLPSVAHFCCYTLF</sequence>
<evidence type="ECO:0000313" key="2">
    <source>
        <dbReference type="WBParaSite" id="ACAC_0000399201-mRNA-1"/>
    </source>
</evidence>
<keyword evidence="1" id="KW-1185">Reference proteome</keyword>
<dbReference type="Proteomes" id="UP000035642">
    <property type="component" value="Unassembled WGS sequence"/>
</dbReference>
<organism evidence="1 2">
    <name type="scientific">Angiostrongylus cantonensis</name>
    <name type="common">Rat lungworm</name>
    <dbReference type="NCBI Taxonomy" id="6313"/>
    <lineage>
        <taxon>Eukaryota</taxon>
        <taxon>Metazoa</taxon>
        <taxon>Ecdysozoa</taxon>
        <taxon>Nematoda</taxon>
        <taxon>Chromadorea</taxon>
        <taxon>Rhabditida</taxon>
        <taxon>Rhabditina</taxon>
        <taxon>Rhabditomorpha</taxon>
        <taxon>Strongyloidea</taxon>
        <taxon>Metastrongylidae</taxon>
        <taxon>Angiostrongylus</taxon>
    </lineage>
</organism>
<proteinExistence type="predicted"/>
<dbReference type="AlphaFoldDB" id="A0A0K0D1P7"/>
<accession>A0A0K0D1P7</accession>
<name>A0A0K0D1P7_ANGCA</name>
<reference evidence="2" key="2">
    <citation type="submission" date="2017-02" db="UniProtKB">
        <authorList>
            <consortium name="WormBaseParasite"/>
        </authorList>
    </citation>
    <scope>IDENTIFICATION</scope>
</reference>
<reference evidence="1" key="1">
    <citation type="submission" date="2012-09" db="EMBL/GenBank/DDBJ databases">
        <authorList>
            <person name="Martin A.A."/>
        </authorList>
    </citation>
    <scope>NUCLEOTIDE SEQUENCE</scope>
</reference>